<evidence type="ECO:0000259" key="3">
    <source>
        <dbReference type="Pfam" id="PF00437"/>
    </source>
</evidence>
<dbReference type="InterPro" id="IPR001482">
    <property type="entry name" value="T2SS/T4SS_dom"/>
</dbReference>
<dbReference type="EMBL" id="QNRO01000001">
    <property type="protein sequence ID" value="RBP34039.1"/>
    <property type="molecule type" value="Genomic_DNA"/>
</dbReference>
<name>A0A366H110_9GAMM</name>
<dbReference type="RefSeq" id="WP_113861181.1">
    <property type="nucleotide sequence ID" value="NZ_QNRO01000001.1"/>
</dbReference>
<dbReference type="PANTHER" id="PTHR30486:SF15">
    <property type="entry name" value="TYPE II_IV SECRETION SYSTEM ATPASE"/>
    <property type="match status" value="1"/>
</dbReference>
<evidence type="ECO:0000313" key="4">
    <source>
        <dbReference type="EMBL" id="RBP34039.1"/>
    </source>
</evidence>
<dbReference type="Pfam" id="PF00437">
    <property type="entry name" value="T2SSE"/>
    <property type="match status" value="1"/>
</dbReference>
<dbReference type="SUPFAM" id="SSF52540">
    <property type="entry name" value="P-loop containing nucleoside triphosphate hydrolases"/>
    <property type="match status" value="1"/>
</dbReference>
<feature type="region of interest" description="Disordered" evidence="2">
    <location>
        <begin position="1"/>
        <end position="35"/>
    </location>
</feature>
<evidence type="ECO:0000256" key="2">
    <source>
        <dbReference type="SAM" id="MobiDB-lite"/>
    </source>
</evidence>
<protein>
    <submittedName>
        <fullName evidence="4">Pilus assembly protein CpaF</fullName>
    </submittedName>
</protein>
<feature type="domain" description="Bacterial type II secretion system protein E" evidence="3">
    <location>
        <begin position="101"/>
        <end position="376"/>
    </location>
</feature>
<reference evidence="4 5" key="1">
    <citation type="submission" date="2018-06" db="EMBL/GenBank/DDBJ databases">
        <title>Freshwater and sediment microbial communities from various areas in North America, analyzing microbe dynamics in response to fracking.</title>
        <authorList>
            <person name="Lamendella R."/>
        </authorList>
    </citation>
    <scope>NUCLEOTIDE SEQUENCE [LARGE SCALE GENOMIC DNA]</scope>
    <source>
        <strain evidence="4 5">114J</strain>
    </source>
</reference>
<dbReference type="AlphaFoldDB" id="A0A366H110"/>
<dbReference type="PANTHER" id="PTHR30486">
    <property type="entry name" value="TWITCHING MOTILITY PROTEIN PILT"/>
    <property type="match status" value="1"/>
</dbReference>
<organism evidence="4 5">
    <name type="scientific">Marinobacter pelagius</name>
    <dbReference type="NCBI Taxonomy" id="379482"/>
    <lineage>
        <taxon>Bacteria</taxon>
        <taxon>Pseudomonadati</taxon>
        <taxon>Pseudomonadota</taxon>
        <taxon>Gammaproteobacteria</taxon>
        <taxon>Pseudomonadales</taxon>
        <taxon>Marinobacteraceae</taxon>
        <taxon>Marinobacter</taxon>
    </lineage>
</organism>
<dbReference type="OrthoDB" id="9810761at2"/>
<gene>
    <name evidence="4" type="ORF">DET50_101382</name>
</gene>
<dbReference type="InterPro" id="IPR050921">
    <property type="entry name" value="T4SS_GSP_E_ATPase"/>
</dbReference>
<sequence>MELNRLNEFGKGEPEPPLVHNGSGPSLARKAEEEQERAWKQKIHQKLMKVLDLSLLGTLGKEEAERQLQEIGQRLMAEESIPLSLTARQRIIRQIQDDILGLGPLEPLLADKSIADILVNGHDSIYVERNGKLEKVDVSFHSDTHLLNIIDRIVSSVGRRIDESSPMVDARLKDGSRVNAIIPPLAVDGPLLSIRRFSIGRLSMEALMEKGTLTAPIAGLLESIVRGRLNVLISGGTGSGKTTLLNVLSGFVPDNERIVTIEDSAELQLQQPHVVRLETRPPNIENKGEVTQRDLVRNSLRMRPDRIIVGEVRGAEALDMLQAMNTGHDGSMTTLHANAPRDALTRIENMVSMTGTTMPVKAIRSQVASAIDVVLQVERQEDGTRRLVSVQEINGMEGDVITMSELFNFRRVGRDEEGKVIGHYKATGIVPRFHEHLHQRGIAVPLSLFDPDFED</sequence>
<dbReference type="Gene3D" id="3.30.450.380">
    <property type="match status" value="1"/>
</dbReference>
<dbReference type="GO" id="GO:0016887">
    <property type="term" value="F:ATP hydrolysis activity"/>
    <property type="evidence" value="ECO:0007669"/>
    <property type="project" value="InterPro"/>
</dbReference>
<proteinExistence type="inferred from homology"/>
<comment type="caution">
    <text evidence="4">The sequence shown here is derived from an EMBL/GenBank/DDBJ whole genome shotgun (WGS) entry which is preliminary data.</text>
</comment>
<evidence type="ECO:0000313" key="5">
    <source>
        <dbReference type="Proteomes" id="UP000252995"/>
    </source>
</evidence>
<dbReference type="Proteomes" id="UP000252995">
    <property type="component" value="Unassembled WGS sequence"/>
</dbReference>
<accession>A0A366H110</accession>
<comment type="similarity">
    <text evidence="1">Belongs to the GSP E family.</text>
</comment>
<dbReference type="Gene3D" id="3.40.50.300">
    <property type="entry name" value="P-loop containing nucleotide triphosphate hydrolases"/>
    <property type="match status" value="1"/>
</dbReference>
<evidence type="ECO:0000256" key="1">
    <source>
        <dbReference type="ARBA" id="ARBA00006611"/>
    </source>
</evidence>
<dbReference type="CDD" id="cd01130">
    <property type="entry name" value="VirB11-like_ATPase"/>
    <property type="match status" value="1"/>
</dbReference>
<dbReference type="InterPro" id="IPR027417">
    <property type="entry name" value="P-loop_NTPase"/>
</dbReference>